<protein>
    <submittedName>
        <fullName evidence="1">Uncharacterized protein</fullName>
    </submittedName>
</protein>
<gene>
    <name evidence="1" type="ORF">FOZ61_005248</name>
</gene>
<accession>A0A7J6LII2</accession>
<sequence>MPTFPKGAPPLWLTSLNLRKPGRRASVYLNTTRSGDTVDSVSLTSYPSSAAEPSITLCKLTFNSVRHASVFHHRLAPMHLSLSLLVSSFVASVAATSVITEKTGLTRFLALSPDDILHDFCLAKRGPNYVHDMTVTTTNGTVMPCECKKIPANETTTAMKKMKSVFFNVTGPCCGLFPRLEDGERPTSMYLRVKDKDATLMNSIEAPRFKFNYTVWLAHDCPTNYFKPPVDRSNWPEFNPGKILRLKLQPE</sequence>
<dbReference type="EMBL" id="JABAHT010000293">
    <property type="protein sequence ID" value="KAF4658830.1"/>
    <property type="molecule type" value="Genomic_DNA"/>
</dbReference>
<comment type="caution">
    <text evidence="1">The sequence shown here is derived from an EMBL/GenBank/DDBJ whole genome shotgun (WGS) entry which is preliminary data.</text>
</comment>
<dbReference type="Proteomes" id="UP000570595">
    <property type="component" value="Unassembled WGS sequence"/>
</dbReference>
<dbReference type="OrthoDB" id="10291991at2759"/>
<name>A0A7J6LII2_PEROL</name>
<dbReference type="AlphaFoldDB" id="A0A7J6LII2"/>
<organism evidence="1 2">
    <name type="scientific">Perkinsus olseni</name>
    <name type="common">Perkinsus atlanticus</name>
    <dbReference type="NCBI Taxonomy" id="32597"/>
    <lineage>
        <taxon>Eukaryota</taxon>
        <taxon>Sar</taxon>
        <taxon>Alveolata</taxon>
        <taxon>Perkinsozoa</taxon>
        <taxon>Perkinsea</taxon>
        <taxon>Perkinsida</taxon>
        <taxon>Perkinsidae</taxon>
        <taxon>Perkinsus</taxon>
    </lineage>
</organism>
<proteinExistence type="predicted"/>
<evidence type="ECO:0000313" key="2">
    <source>
        <dbReference type="Proteomes" id="UP000570595"/>
    </source>
</evidence>
<reference evidence="1 2" key="1">
    <citation type="submission" date="2020-04" db="EMBL/GenBank/DDBJ databases">
        <title>Perkinsus olseni comparative genomics.</title>
        <authorList>
            <person name="Bogema D.R."/>
        </authorList>
    </citation>
    <scope>NUCLEOTIDE SEQUENCE [LARGE SCALE GENOMIC DNA]</scope>
    <source>
        <strain evidence="1">ATCC PRA-179</strain>
    </source>
</reference>
<evidence type="ECO:0000313" key="1">
    <source>
        <dbReference type="EMBL" id="KAF4658830.1"/>
    </source>
</evidence>